<sequence>MTPEDDWTEYAVQDCLTYEQPAKYIVKHTDYSSDSTLTPVLTANKGFILGYTSEQGIYQKGACIIFDDFTLDCKYVPFAFKVKSSAIKILQARKGFDIRFMFEVIKSLSLSPFAHKRHYISEVEPIKILVPSFAKQEKIARLFEALDERLAVEKEYATLLQKQKAYLLRQMFV</sequence>
<dbReference type="SUPFAM" id="SSF116734">
    <property type="entry name" value="DNA methylase specificity domain"/>
    <property type="match status" value="1"/>
</dbReference>
<evidence type="ECO:0000256" key="2">
    <source>
        <dbReference type="ARBA" id="ARBA00023125"/>
    </source>
</evidence>
<dbReference type="Proteomes" id="UP000018874">
    <property type="component" value="Unassembled WGS sequence"/>
</dbReference>
<evidence type="ECO:0000313" key="4">
    <source>
        <dbReference type="Proteomes" id="UP000018874"/>
    </source>
</evidence>
<dbReference type="AlphaFoldDB" id="W2CS23"/>
<dbReference type="GO" id="GO:0003677">
    <property type="term" value="F:DNA binding"/>
    <property type="evidence" value="ECO:0007669"/>
    <property type="project" value="UniProtKB-KW"/>
</dbReference>
<keyword evidence="2" id="KW-0238">DNA-binding</keyword>
<evidence type="ECO:0000256" key="1">
    <source>
        <dbReference type="ARBA" id="ARBA00022747"/>
    </source>
</evidence>
<dbReference type="InterPro" id="IPR044946">
    <property type="entry name" value="Restrct_endonuc_typeI_TRD_sf"/>
</dbReference>
<organism evidence="3 4">
    <name type="scientific">Tannerella sp. oral taxon BU063 isolate Cell 6/7/9</name>
    <dbReference type="NCBI Taxonomy" id="1411021"/>
    <lineage>
        <taxon>Bacteria</taxon>
        <taxon>Pseudomonadati</taxon>
        <taxon>Bacteroidota</taxon>
        <taxon>Bacteroidia</taxon>
        <taxon>Bacteroidales</taxon>
        <taxon>Tannerellaceae</taxon>
        <taxon>Tannerella</taxon>
    </lineage>
</organism>
<evidence type="ECO:0000313" key="3">
    <source>
        <dbReference type="EMBL" id="ETK09970.1"/>
    </source>
</evidence>
<keyword evidence="3" id="KW-0378">Hydrolase</keyword>
<keyword evidence="1" id="KW-0680">Restriction system</keyword>
<reference evidence="3 4" key="1">
    <citation type="submission" date="2013-11" db="EMBL/GenBank/DDBJ databases">
        <title>Single cell genomics of uncultured Tannerella BU063 (oral taxon 286).</title>
        <authorList>
            <person name="Beall C.J."/>
            <person name="Campbell A.G."/>
            <person name="Griffen A.L."/>
            <person name="Podar M."/>
            <person name="Leys E.J."/>
        </authorList>
    </citation>
    <scope>NUCLEOTIDE SEQUENCE [LARGE SCALE GENOMIC DNA]</scope>
    <source>
        <strain evidence="3">Cell 6/7/9</strain>
    </source>
</reference>
<keyword evidence="3" id="KW-0540">Nuclease</keyword>
<proteinExistence type="predicted"/>
<keyword evidence="3" id="KW-0255">Endonuclease</keyword>
<keyword evidence="4" id="KW-1185">Reference proteome</keyword>
<accession>W2CS23</accession>
<protein>
    <submittedName>
        <fullName evidence="3">TypeI restriction endonuclease EcoR124II subunit S</fullName>
    </submittedName>
</protein>
<dbReference type="EMBL" id="AYYD01000930">
    <property type="protein sequence ID" value="ETK09970.1"/>
    <property type="molecule type" value="Genomic_DNA"/>
</dbReference>
<dbReference type="GO" id="GO:0009307">
    <property type="term" value="P:DNA restriction-modification system"/>
    <property type="evidence" value="ECO:0007669"/>
    <property type="project" value="UniProtKB-KW"/>
</dbReference>
<gene>
    <name evidence="3" type="ORF">T231_07455</name>
</gene>
<dbReference type="Gene3D" id="3.90.220.20">
    <property type="entry name" value="DNA methylase specificity domains"/>
    <property type="match status" value="1"/>
</dbReference>
<dbReference type="GO" id="GO:0004519">
    <property type="term" value="F:endonuclease activity"/>
    <property type="evidence" value="ECO:0007669"/>
    <property type="project" value="UniProtKB-KW"/>
</dbReference>
<dbReference type="PATRIC" id="fig|1411021.3.peg.812"/>
<name>W2CS23_9BACT</name>
<comment type="caution">
    <text evidence="3">The sequence shown here is derived from an EMBL/GenBank/DDBJ whole genome shotgun (WGS) entry which is preliminary data.</text>
</comment>